<dbReference type="Proteomes" id="UP000198615">
    <property type="component" value="Unassembled WGS sequence"/>
</dbReference>
<evidence type="ECO:0000256" key="10">
    <source>
        <dbReference type="HAMAP-Rule" id="MF_02202"/>
    </source>
</evidence>
<comment type="function">
    <text evidence="10">Part of the Tol-Pal system, which plays a role in outer membrane invagination during cell division and is important for maintaining outer membrane integrity.</text>
</comment>
<evidence type="ECO:0000256" key="8">
    <source>
        <dbReference type="ARBA" id="ARBA00023136"/>
    </source>
</evidence>
<evidence type="ECO:0000313" key="12">
    <source>
        <dbReference type="EMBL" id="SDF24254.1"/>
    </source>
</evidence>
<evidence type="ECO:0000256" key="5">
    <source>
        <dbReference type="ARBA" id="ARBA00022618"/>
    </source>
</evidence>
<evidence type="ECO:0000256" key="7">
    <source>
        <dbReference type="ARBA" id="ARBA00022989"/>
    </source>
</evidence>
<keyword evidence="9 10" id="KW-0131">Cell cycle</keyword>
<proteinExistence type="inferred from homology"/>
<sequence length="259" mass="28279">MEQLAQAVVDTTQNAASGLATPGLAAPAVALSHEMSMWGLFMQADPVVKVVMLLLVVASIWSWAIIFEKILKMRRMRRRAHEFEDAFWSGGSLEDLYDRMGSHPADPMSSIFSSAMREWRRSAAKGLTQRSNDLRASLRDRLDQIMNLTINREMEALEKRMTFLASVGSTAPFVGLFGTVWGIMNSFQAIAASKNTSLAVVAPGIAEALFATALGLVAAIPAVVAYNKLSSDLARYSGRLEGFATEFGSILSRQLDEGR</sequence>
<feature type="transmembrane region" description="Helical" evidence="10">
    <location>
        <begin position="47"/>
        <end position="67"/>
    </location>
</feature>
<evidence type="ECO:0000259" key="11">
    <source>
        <dbReference type="Pfam" id="PF01618"/>
    </source>
</evidence>
<dbReference type="PANTHER" id="PTHR30625:SF3">
    <property type="entry name" value="TOL-PAL SYSTEM PROTEIN TOLQ"/>
    <property type="match status" value="1"/>
</dbReference>
<keyword evidence="13" id="KW-1185">Reference proteome</keyword>
<comment type="caution">
    <text evidence="12">The sequence shown here is derived from an EMBL/GenBank/DDBJ whole genome shotgun (WGS) entry which is preliminary data.</text>
</comment>
<keyword evidence="7 10" id="KW-1133">Transmembrane helix</keyword>
<dbReference type="GO" id="GO:0005886">
    <property type="term" value="C:plasma membrane"/>
    <property type="evidence" value="ECO:0007669"/>
    <property type="project" value="UniProtKB-SubCell"/>
</dbReference>
<evidence type="ECO:0000256" key="2">
    <source>
        <dbReference type="ARBA" id="ARBA00010442"/>
    </source>
</evidence>
<protein>
    <recommendedName>
        <fullName evidence="10">Tol-Pal system protein TolQ</fullName>
    </recommendedName>
</protein>
<keyword evidence="3 10" id="KW-1003">Cell membrane</keyword>
<keyword evidence="4 10" id="KW-0997">Cell inner membrane</keyword>
<name>A0A8G2BEQ8_9PROT</name>
<evidence type="ECO:0000256" key="3">
    <source>
        <dbReference type="ARBA" id="ARBA00022475"/>
    </source>
</evidence>
<comment type="similarity">
    <text evidence="2 10">Belongs to the ExbB/TolQ family.</text>
</comment>
<dbReference type="GO" id="GO:0017038">
    <property type="term" value="P:protein import"/>
    <property type="evidence" value="ECO:0007669"/>
    <property type="project" value="TreeGrafter"/>
</dbReference>
<organism evidence="12 13">
    <name type="scientific">Thalassobaculum litoreum DSM 18839</name>
    <dbReference type="NCBI Taxonomy" id="1123362"/>
    <lineage>
        <taxon>Bacteria</taxon>
        <taxon>Pseudomonadati</taxon>
        <taxon>Pseudomonadota</taxon>
        <taxon>Alphaproteobacteria</taxon>
        <taxon>Rhodospirillales</taxon>
        <taxon>Thalassobaculaceae</taxon>
        <taxon>Thalassobaculum</taxon>
    </lineage>
</organism>
<dbReference type="PANTHER" id="PTHR30625">
    <property type="entry name" value="PROTEIN TOLQ"/>
    <property type="match status" value="1"/>
</dbReference>
<dbReference type="NCBIfam" id="TIGR02796">
    <property type="entry name" value="tolQ"/>
    <property type="match status" value="1"/>
</dbReference>
<keyword evidence="5 10" id="KW-0132">Cell division</keyword>
<dbReference type="GO" id="GO:0043213">
    <property type="term" value="P:bacteriocin transport"/>
    <property type="evidence" value="ECO:0007669"/>
    <property type="project" value="InterPro"/>
</dbReference>
<keyword evidence="8 10" id="KW-0472">Membrane</keyword>
<accession>A0A8G2BEQ8</accession>
<dbReference type="InterPro" id="IPR002898">
    <property type="entry name" value="MotA_ExbB_proton_chnl"/>
</dbReference>
<evidence type="ECO:0000256" key="1">
    <source>
        <dbReference type="ARBA" id="ARBA00004651"/>
    </source>
</evidence>
<comment type="subcellular location">
    <subcellularLocation>
        <location evidence="10">Cell inner membrane</location>
        <topology evidence="10">Multi-pass membrane protein</topology>
    </subcellularLocation>
    <subcellularLocation>
        <location evidence="1">Cell membrane</location>
        <topology evidence="1">Multi-pass membrane protein</topology>
    </subcellularLocation>
</comment>
<feature type="transmembrane region" description="Helical" evidence="10">
    <location>
        <begin position="204"/>
        <end position="226"/>
    </location>
</feature>
<evidence type="ECO:0000256" key="6">
    <source>
        <dbReference type="ARBA" id="ARBA00022692"/>
    </source>
</evidence>
<evidence type="ECO:0000256" key="9">
    <source>
        <dbReference type="ARBA" id="ARBA00023306"/>
    </source>
</evidence>
<gene>
    <name evidence="10" type="primary">tolQ</name>
    <name evidence="12" type="ORF">SAMN05660686_00708</name>
</gene>
<dbReference type="EMBL" id="FNBW01000002">
    <property type="protein sequence ID" value="SDF24254.1"/>
    <property type="molecule type" value="Genomic_DNA"/>
</dbReference>
<comment type="subunit">
    <text evidence="10">The Tol-Pal system is composed of five core proteins: the inner membrane proteins TolA, TolQ and TolR, the periplasmic protein TolB and the outer membrane protein Pal. They form a network linking the inner and outer membranes and the peptidoglycan layer.</text>
</comment>
<evidence type="ECO:0000256" key="4">
    <source>
        <dbReference type="ARBA" id="ARBA00022519"/>
    </source>
</evidence>
<keyword evidence="6 10" id="KW-0812">Transmembrane</keyword>
<dbReference type="GO" id="GO:0051301">
    <property type="term" value="P:cell division"/>
    <property type="evidence" value="ECO:0007669"/>
    <property type="project" value="UniProtKB-UniRule"/>
</dbReference>
<evidence type="ECO:0000313" key="13">
    <source>
        <dbReference type="Proteomes" id="UP000198615"/>
    </source>
</evidence>
<feature type="domain" description="MotA/TolQ/ExbB proton channel" evidence="11">
    <location>
        <begin position="124"/>
        <end position="240"/>
    </location>
</feature>
<dbReference type="InterPro" id="IPR014163">
    <property type="entry name" value="Tol-Pal_TolQ"/>
</dbReference>
<reference evidence="12 13" key="1">
    <citation type="submission" date="2016-10" db="EMBL/GenBank/DDBJ databases">
        <authorList>
            <person name="Varghese N."/>
            <person name="Submissions S."/>
        </authorList>
    </citation>
    <scope>NUCLEOTIDE SEQUENCE [LARGE SCALE GENOMIC DNA]</scope>
    <source>
        <strain evidence="12 13">DSM 18839</strain>
    </source>
</reference>
<feature type="transmembrane region" description="Helical" evidence="10">
    <location>
        <begin position="162"/>
        <end position="184"/>
    </location>
</feature>
<dbReference type="Pfam" id="PF01618">
    <property type="entry name" value="MotA_ExbB"/>
    <property type="match status" value="1"/>
</dbReference>
<dbReference type="AlphaFoldDB" id="A0A8G2BEQ8"/>
<dbReference type="InterPro" id="IPR050790">
    <property type="entry name" value="ExbB/TolQ_transport"/>
</dbReference>
<dbReference type="HAMAP" id="MF_02202">
    <property type="entry name" value="TolQ"/>
    <property type="match status" value="1"/>
</dbReference>